<dbReference type="AlphaFoldDB" id="A0A0F9SRS9"/>
<protein>
    <submittedName>
        <fullName evidence="1">Uncharacterized protein</fullName>
    </submittedName>
</protein>
<evidence type="ECO:0000313" key="1">
    <source>
        <dbReference type="EMBL" id="KKN71690.1"/>
    </source>
</evidence>
<organism evidence="1">
    <name type="scientific">marine sediment metagenome</name>
    <dbReference type="NCBI Taxonomy" id="412755"/>
    <lineage>
        <taxon>unclassified sequences</taxon>
        <taxon>metagenomes</taxon>
        <taxon>ecological metagenomes</taxon>
    </lineage>
</organism>
<gene>
    <name evidence="1" type="ORF">LCGC14_0418500</name>
</gene>
<proteinExistence type="predicted"/>
<name>A0A0F9SRS9_9ZZZZ</name>
<dbReference type="EMBL" id="LAZR01000378">
    <property type="protein sequence ID" value="KKN71690.1"/>
    <property type="molecule type" value="Genomic_DNA"/>
</dbReference>
<accession>A0A0F9SRS9</accession>
<sequence>MSEQSELRRRREERMENGVKNLKGARLFSKTFLTIYFFDKSY</sequence>
<comment type="caution">
    <text evidence="1">The sequence shown here is derived from an EMBL/GenBank/DDBJ whole genome shotgun (WGS) entry which is preliminary data.</text>
</comment>
<reference evidence="1" key="1">
    <citation type="journal article" date="2015" name="Nature">
        <title>Complex archaea that bridge the gap between prokaryotes and eukaryotes.</title>
        <authorList>
            <person name="Spang A."/>
            <person name="Saw J.H."/>
            <person name="Jorgensen S.L."/>
            <person name="Zaremba-Niedzwiedzka K."/>
            <person name="Martijn J."/>
            <person name="Lind A.E."/>
            <person name="van Eijk R."/>
            <person name="Schleper C."/>
            <person name="Guy L."/>
            <person name="Ettema T.J."/>
        </authorList>
    </citation>
    <scope>NUCLEOTIDE SEQUENCE</scope>
</reference>